<sequence>MQYTQSPKSGSNRGLFSATPDHSGVQVQGLLSSHEGTGFCSFLFFGGRGPVALVGSFPQGPRQV</sequence>
<feature type="non-terminal residue" evidence="2">
    <location>
        <position position="64"/>
    </location>
</feature>
<dbReference type="EMBL" id="UINC01206431">
    <property type="protein sequence ID" value="SVE28062.1"/>
    <property type="molecule type" value="Genomic_DNA"/>
</dbReference>
<accession>A0A383C774</accession>
<proteinExistence type="predicted"/>
<name>A0A383C774_9ZZZZ</name>
<protein>
    <submittedName>
        <fullName evidence="2">Uncharacterized protein</fullName>
    </submittedName>
</protein>
<organism evidence="2">
    <name type="scientific">marine metagenome</name>
    <dbReference type="NCBI Taxonomy" id="408172"/>
    <lineage>
        <taxon>unclassified sequences</taxon>
        <taxon>metagenomes</taxon>
        <taxon>ecological metagenomes</taxon>
    </lineage>
</organism>
<feature type="region of interest" description="Disordered" evidence="1">
    <location>
        <begin position="1"/>
        <end position="20"/>
    </location>
</feature>
<reference evidence="2" key="1">
    <citation type="submission" date="2018-05" db="EMBL/GenBank/DDBJ databases">
        <authorList>
            <person name="Lanie J.A."/>
            <person name="Ng W.-L."/>
            <person name="Kazmierczak K.M."/>
            <person name="Andrzejewski T.M."/>
            <person name="Davidsen T.M."/>
            <person name="Wayne K.J."/>
            <person name="Tettelin H."/>
            <person name="Glass J.I."/>
            <person name="Rusch D."/>
            <person name="Podicherti R."/>
            <person name="Tsui H.-C.T."/>
            <person name="Winkler M.E."/>
        </authorList>
    </citation>
    <scope>NUCLEOTIDE SEQUENCE</scope>
</reference>
<evidence type="ECO:0000256" key="1">
    <source>
        <dbReference type="SAM" id="MobiDB-lite"/>
    </source>
</evidence>
<evidence type="ECO:0000313" key="2">
    <source>
        <dbReference type="EMBL" id="SVE28062.1"/>
    </source>
</evidence>
<gene>
    <name evidence="2" type="ORF">METZ01_LOCUS480916</name>
</gene>
<dbReference type="AlphaFoldDB" id="A0A383C774"/>
<feature type="compositionally biased region" description="Polar residues" evidence="1">
    <location>
        <begin position="1"/>
        <end position="14"/>
    </location>
</feature>